<dbReference type="GO" id="GO:0004386">
    <property type="term" value="F:helicase activity"/>
    <property type="evidence" value="ECO:0007669"/>
    <property type="project" value="UniProtKB-KW"/>
</dbReference>
<keyword evidence="2" id="KW-0067">ATP-binding</keyword>
<evidence type="ECO:0000313" key="5">
    <source>
        <dbReference type="EMBL" id="AIF40725.1"/>
    </source>
</evidence>
<evidence type="ECO:0000256" key="1">
    <source>
        <dbReference type="ARBA" id="ARBA00022763"/>
    </source>
</evidence>
<evidence type="ECO:0000256" key="2">
    <source>
        <dbReference type="ARBA" id="ARBA00022806"/>
    </source>
</evidence>
<dbReference type="EMBL" id="CP008889">
    <property type="protein sequence ID" value="AIF40725.1"/>
    <property type="molecule type" value="Genomic_DNA"/>
</dbReference>
<dbReference type="InterPro" id="IPR011604">
    <property type="entry name" value="PDDEXK-like_dom_sf"/>
</dbReference>
<evidence type="ECO:0000259" key="4">
    <source>
        <dbReference type="Pfam" id="PF12705"/>
    </source>
</evidence>
<name>A0A075JG01_9MICO</name>
<keyword evidence="2" id="KW-0378">Hydrolase</keyword>
<dbReference type="HOGENOM" id="CLU_1164369_0_0_11"/>
<proteinExistence type="predicted"/>
<keyword evidence="2" id="KW-0347">Helicase</keyword>
<dbReference type="Proteomes" id="UP000027986">
    <property type="component" value="Chromosome"/>
</dbReference>
<keyword evidence="1" id="KW-0227">DNA damage</keyword>
<feature type="domain" description="PD-(D/E)XK endonuclease-like" evidence="4">
    <location>
        <begin position="41"/>
        <end position="151"/>
    </location>
</feature>
<keyword evidence="6" id="KW-1185">Reference proteome</keyword>
<accession>A0A075JG01</accession>
<keyword evidence="2" id="KW-0547">Nucleotide-binding</keyword>
<dbReference type="KEGG" id="dni:HX89_07000"/>
<gene>
    <name evidence="5" type="ORF">HX89_07000</name>
</gene>
<evidence type="ECO:0000313" key="6">
    <source>
        <dbReference type="Proteomes" id="UP000027986"/>
    </source>
</evidence>
<sequence length="238" mass="25637">MLQGIVTRARLQTRGQALSEILASAGSRPQSEVLLRDDDRGLFGILDIVAPEAGGLIIDLKTGGRKASAAISTEIDHQMTFYAHLFQANFGAFPERVLVFSLQRGLLEIPVTSSDIAPFLSKIHAAQTSERVTAYPQADVCRYCPKRVICEPHWDAISAWDDADAIEGEIAAIEHSSSGTAAVQIGGQWLTGISATILPSNLAPGQFARAVRVRRRSGSVSGDWSASSRSRLRILPES</sequence>
<dbReference type="InterPro" id="IPR038726">
    <property type="entry name" value="PDDEXK_AddAB-type"/>
</dbReference>
<reference evidence="5 6" key="1">
    <citation type="submission" date="2014-07" db="EMBL/GenBank/DDBJ databases">
        <title>Genome Sequencing of Dermacoccus nishinomiyaensis.</title>
        <authorList>
            <person name="Hong K.W."/>
            <person name="Chan K.G."/>
        </authorList>
    </citation>
    <scope>NUCLEOTIDE SEQUENCE [LARGE SCALE GENOMIC DNA]</scope>
    <source>
        <strain evidence="5 6">M25</strain>
    </source>
</reference>
<keyword evidence="3" id="KW-0234">DNA repair</keyword>
<dbReference type="AlphaFoldDB" id="A0A075JG01"/>
<protein>
    <recommendedName>
        <fullName evidence="4">PD-(D/E)XK endonuclease-like domain-containing protein</fullName>
    </recommendedName>
</protein>
<dbReference type="GO" id="GO:0006281">
    <property type="term" value="P:DNA repair"/>
    <property type="evidence" value="ECO:0007669"/>
    <property type="project" value="UniProtKB-KW"/>
</dbReference>
<evidence type="ECO:0000256" key="3">
    <source>
        <dbReference type="ARBA" id="ARBA00023204"/>
    </source>
</evidence>
<organism evidence="5 6">
    <name type="scientific">Dermacoccus nishinomiyaensis</name>
    <dbReference type="NCBI Taxonomy" id="1274"/>
    <lineage>
        <taxon>Bacteria</taxon>
        <taxon>Bacillati</taxon>
        <taxon>Actinomycetota</taxon>
        <taxon>Actinomycetes</taxon>
        <taxon>Micrococcales</taxon>
        <taxon>Dermacoccaceae</taxon>
        <taxon>Dermacoccus</taxon>
    </lineage>
</organism>
<dbReference type="Gene3D" id="3.90.320.10">
    <property type="match status" value="1"/>
</dbReference>
<dbReference type="Pfam" id="PF12705">
    <property type="entry name" value="PDDEXK_1"/>
    <property type="match status" value="1"/>
</dbReference>